<dbReference type="PANTHER" id="PTHR13710:SF153">
    <property type="entry name" value="RECQ-LIKE DNA HELICASE BLM"/>
    <property type="match status" value="1"/>
</dbReference>
<comment type="similarity">
    <text evidence="1">Belongs to the helicase family. RecQ subfamily.</text>
</comment>
<accession>A0A8W8MTH2</accession>
<feature type="transmembrane region" description="Helical" evidence="10">
    <location>
        <begin position="55"/>
        <end position="75"/>
    </location>
</feature>
<dbReference type="GO" id="GO:0043138">
    <property type="term" value="F:3'-5' DNA helicase activity"/>
    <property type="evidence" value="ECO:0007669"/>
    <property type="project" value="UniProtKB-EC"/>
</dbReference>
<feature type="domain" description="Helicase C-terminal" evidence="12">
    <location>
        <begin position="229"/>
        <end position="387"/>
    </location>
</feature>
<dbReference type="Pfam" id="PF00270">
    <property type="entry name" value="DEAD"/>
    <property type="match status" value="1"/>
</dbReference>
<dbReference type="InterPro" id="IPR011545">
    <property type="entry name" value="DEAD/DEAH_box_helicase_dom"/>
</dbReference>
<dbReference type="InterPro" id="IPR001650">
    <property type="entry name" value="Helicase_C-like"/>
</dbReference>
<dbReference type="PROSITE" id="PS51194">
    <property type="entry name" value="HELICASE_CTER"/>
    <property type="match status" value="1"/>
</dbReference>
<evidence type="ECO:0000256" key="8">
    <source>
        <dbReference type="ARBA" id="ARBA00034808"/>
    </source>
</evidence>
<evidence type="ECO:0000256" key="1">
    <source>
        <dbReference type="ARBA" id="ARBA00005446"/>
    </source>
</evidence>
<evidence type="ECO:0000256" key="6">
    <source>
        <dbReference type="ARBA" id="ARBA00023242"/>
    </source>
</evidence>
<evidence type="ECO:0000256" key="4">
    <source>
        <dbReference type="ARBA" id="ARBA00023125"/>
    </source>
</evidence>
<dbReference type="GO" id="GO:0005524">
    <property type="term" value="F:ATP binding"/>
    <property type="evidence" value="ECO:0007669"/>
    <property type="project" value="UniProtKB-KW"/>
</dbReference>
<dbReference type="Pfam" id="PF00271">
    <property type="entry name" value="Helicase_C"/>
    <property type="match status" value="1"/>
</dbReference>
<proteinExistence type="inferred from homology"/>
<keyword evidence="4" id="KW-0238">DNA-binding</keyword>
<comment type="catalytic activity">
    <reaction evidence="7">
        <text>Couples ATP hydrolysis with the unwinding of duplex DNA by translocating in the 3'-5' direction.</text>
        <dbReference type="EC" id="5.6.2.4"/>
    </reaction>
</comment>
<dbReference type="EC" id="5.6.2.4" evidence="8"/>
<evidence type="ECO:0000256" key="9">
    <source>
        <dbReference type="ARBA" id="ARBA00044542"/>
    </source>
</evidence>
<protein>
    <recommendedName>
        <fullName evidence="8">DNA 3'-5' helicase</fullName>
        <ecNumber evidence="8">5.6.2.4</ecNumber>
    </recommendedName>
    <alternativeName>
        <fullName evidence="9">DNA 3'-5' helicase BLM</fullName>
    </alternativeName>
</protein>
<evidence type="ECO:0000259" key="11">
    <source>
        <dbReference type="PROSITE" id="PS51192"/>
    </source>
</evidence>
<evidence type="ECO:0000259" key="12">
    <source>
        <dbReference type="PROSITE" id="PS51194"/>
    </source>
</evidence>
<dbReference type="Gene3D" id="3.40.50.300">
    <property type="entry name" value="P-loop containing nucleotide triphosphate hydrolases"/>
    <property type="match status" value="2"/>
</dbReference>
<evidence type="ECO:0000256" key="5">
    <source>
        <dbReference type="ARBA" id="ARBA00023235"/>
    </source>
</evidence>
<dbReference type="GO" id="GO:0005737">
    <property type="term" value="C:cytoplasm"/>
    <property type="evidence" value="ECO:0007669"/>
    <property type="project" value="TreeGrafter"/>
</dbReference>
<evidence type="ECO:0000256" key="2">
    <source>
        <dbReference type="ARBA" id="ARBA00022741"/>
    </source>
</evidence>
<dbReference type="GO" id="GO:0005694">
    <property type="term" value="C:chromosome"/>
    <property type="evidence" value="ECO:0007669"/>
    <property type="project" value="TreeGrafter"/>
</dbReference>
<evidence type="ECO:0000256" key="10">
    <source>
        <dbReference type="SAM" id="Phobius"/>
    </source>
</evidence>
<dbReference type="SMART" id="SM00487">
    <property type="entry name" value="DEXDc"/>
    <property type="match status" value="1"/>
</dbReference>
<keyword evidence="2" id="KW-0547">Nucleotide-binding</keyword>
<keyword evidence="3" id="KW-0067">ATP-binding</keyword>
<dbReference type="GO" id="GO:0003677">
    <property type="term" value="F:DNA binding"/>
    <property type="evidence" value="ECO:0007669"/>
    <property type="project" value="UniProtKB-KW"/>
</dbReference>
<keyword evidence="5" id="KW-0413">Isomerase</keyword>
<evidence type="ECO:0000313" key="14">
    <source>
        <dbReference type="Proteomes" id="UP000005408"/>
    </source>
</evidence>
<dbReference type="InterPro" id="IPR014001">
    <property type="entry name" value="Helicase_ATP-bd"/>
</dbReference>
<evidence type="ECO:0000256" key="3">
    <source>
        <dbReference type="ARBA" id="ARBA00022840"/>
    </source>
</evidence>
<evidence type="ECO:0000313" key="13">
    <source>
        <dbReference type="EnsemblMetazoa" id="G34508.1:cds"/>
    </source>
</evidence>
<dbReference type="Proteomes" id="UP000005408">
    <property type="component" value="Unassembled WGS sequence"/>
</dbReference>
<dbReference type="SMART" id="SM00490">
    <property type="entry name" value="HELICc"/>
    <property type="match status" value="1"/>
</dbReference>
<dbReference type="EnsemblMetazoa" id="G34508.1">
    <property type="protein sequence ID" value="G34508.1:cds"/>
    <property type="gene ID" value="G34508"/>
</dbReference>
<dbReference type="GO" id="GO:0009378">
    <property type="term" value="F:four-way junction helicase activity"/>
    <property type="evidence" value="ECO:0007669"/>
    <property type="project" value="TreeGrafter"/>
</dbReference>
<dbReference type="PROSITE" id="PS51192">
    <property type="entry name" value="HELICASE_ATP_BIND_1"/>
    <property type="match status" value="1"/>
</dbReference>
<dbReference type="InterPro" id="IPR027417">
    <property type="entry name" value="P-loop_NTPase"/>
</dbReference>
<keyword evidence="10" id="KW-0472">Membrane</keyword>
<dbReference type="PANTHER" id="PTHR13710">
    <property type="entry name" value="DNA HELICASE RECQ FAMILY MEMBER"/>
    <property type="match status" value="1"/>
</dbReference>
<dbReference type="GO" id="GO:0005634">
    <property type="term" value="C:nucleus"/>
    <property type="evidence" value="ECO:0007669"/>
    <property type="project" value="TreeGrafter"/>
</dbReference>
<evidence type="ECO:0000256" key="7">
    <source>
        <dbReference type="ARBA" id="ARBA00034617"/>
    </source>
</evidence>
<dbReference type="GO" id="GO:0000724">
    <property type="term" value="P:double-strand break repair via homologous recombination"/>
    <property type="evidence" value="ECO:0007669"/>
    <property type="project" value="TreeGrafter"/>
</dbReference>
<dbReference type="SUPFAM" id="SSF52540">
    <property type="entry name" value="P-loop containing nucleoside triphosphate hydrolases"/>
    <property type="match status" value="1"/>
</dbReference>
<organism evidence="13 14">
    <name type="scientific">Magallana gigas</name>
    <name type="common">Pacific oyster</name>
    <name type="synonym">Crassostrea gigas</name>
    <dbReference type="NCBI Taxonomy" id="29159"/>
    <lineage>
        <taxon>Eukaryota</taxon>
        <taxon>Metazoa</taxon>
        <taxon>Spiralia</taxon>
        <taxon>Lophotrochozoa</taxon>
        <taxon>Mollusca</taxon>
        <taxon>Bivalvia</taxon>
        <taxon>Autobranchia</taxon>
        <taxon>Pteriomorphia</taxon>
        <taxon>Ostreida</taxon>
        <taxon>Ostreoidea</taxon>
        <taxon>Ostreidae</taxon>
        <taxon>Magallana</taxon>
    </lineage>
</organism>
<sequence length="534" mass="60640">MAAPIENNTEADICKRFMIPVLRPNQKKAIYAVSDRKDVFVGTKTGSEKSLTYDCIPILFTGACVVIITLLISIMSEQCKKLTALGFKATYIGKDSAETNDIINGEYDFIYASPEQLVGDVKWRDVLKSDVYQRKLRAIVVDEAHTVIQWGESQDKKTEPFREWFFRIGELRSLCSSAQMVAITATAGPSNRRKILNQLSFSSNAKIVVESPDRLNIKISSKCIPNNDKIENVFAWLISDLRALKEKMSRHVIFCESISDVSKLYVAFVKIFGANCELINMYHSKTNEKLKEQIRADMAVDGKIRILISTNSAGMGVNFFGLNNIVHYGLPREMDTFVQQMGRCGRDGMLSNELILFKNHKGHLKKVECELVKLAKDSNECRRNNLSKAYAMKKANIIPIHNCCDVCEKKCSCDDDTCPNTHKVNQETEQEEAAEEEMSREVSEEDRKFLKQKLLALKYQMSVEYDSVLQFELIYGLTDKVIDSVVEICHLLFNQDDVMKCCQIWSYASAVTVCNIVNEVFGDIEFYQIDTDSE</sequence>
<keyword evidence="10" id="KW-0812">Transmembrane</keyword>
<name>A0A8W8MTH2_MAGGI</name>
<feature type="domain" description="Helicase ATP-binding" evidence="11">
    <location>
        <begin position="30"/>
        <end position="205"/>
    </location>
</feature>
<reference evidence="13" key="1">
    <citation type="submission" date="2022-08" db="UniProtKB">
        <authorList>
            <consortium name="EnsemblMetazoa"/>
        </authorList>
    </citation>
    <scope>IDENTIFICATION</scope>
    <source>
        <strain evidence="13">05x7-T-G4-1.051#20</strain>
    </source>
</reference>
<keyword evidence="10" id="KW-1133">Transmembrane helix</keyword>
<keyword evidence="14" id="KW-1185">Reference proteome</keyword>
<dbReference type="AlphaFoldDB" id="A0A8W8MTH2"/>
<keyword evidence="6" id="KW-0539">Nucleus</keyword>